<dbReference type="GO" id="GO:0016747">
    <property type="term" value="F:acyltransferase activity, transferring groups other than amino-acyl groups"/>
    <property type="evidence" value="ECO:0007669"/>
    <property type="project" value="InterPro"/>
</dbReference>
<dbReference type="Pfam" id="PF13508">
    <property type="entry name" value="Acetyltransf_7"/>
    <property type="match status" value="1"/>
</dbReference>
<dbReference type="InterPro" id="IPR000182">
    <property type="entry name" value="GNAT_dom"/>
</dbReference>
<dbReference type="RefSeq" id="XP_045959491.1">
    <property type="nucleotide sequence ID" value="XM_046107070.1"/>
</dbReference>
<dbReference type="EMBL" id="JAGPXC010000003">
    <property type="protein sequence ID" value="KAH6655226.1"/>
    <property type="molecule type" value="Genomic_DNA"/>
</dbReference>
<evidence type="ECO:0000313" key="2">
    <source>
        <dbReference type="EMBL" id="KAH6655226.1"/>
    </source>
</evidence>
<comment type="caution">
    <text evidence="2">The sequence shown here is derived from an EMBL/GenBank/DDBJ whole genome shotgun (WGS) entry which is preliminary data.</text>
</comment>
<proteinExistence type="predicted"/>
<dbReference type="Proteomes" id="UP000758603">
    <property type="component" value="Unassembled WGS sequence"/>
</dbReference>
<accession>A0A9P8UNI4</accession>
<dbReference type="CDD" id="cd04301">
    <property type="entry name" value="NAT_SF"/>
    <property type="match status" value="1"/>
</dbReference>
<dbReference type="PANTHER" id="PTHR42791:SF16">
    <property type="entry name" value="N-ACETYLTRANSFERASE DOMAIN-CONTAINING PROTEIN"/>
    <property type="match status" value="1"/>
</dbReference>
<dbReference type="GeneID" id="70135961"/>
<gene>
    <name evidence="2" type="ORF">BKA67DRAFT_657174</name>
</gene>
<evidence type="ECO:0000259" key="1">
    <source>
        <dbReference type="PROSITE" id="PS51186"/>
    </source>
</evidence>
<keyword evidence="3" id="KW-1185">Reference proteome</keyword>
<protein>
    <submittedName>
        <fullName evidence="2">Acyl-CoA N-acyltransferase</fullName>
    </submittedName>
</protein>
<name>A0A9P8UNI4_9PEZI</name>
<reference evidence="2" key="1">
    <citation type="journal article" date="2021" name="Nat. Commun.">
        <title>Genetic determinants of endophytism in the Arabidopsis root mycobiome.</title>
        <authorList>
            <person name="Mesny F."/>
            <person name="Miyauchi S."/>
            <person name="Thiergart T."/>
            <person name="Pickel B."/>
            <person name="Atanasova L."/>
            <person name="Karlsson M."/>
            <person name="Huettel B."/>
            <person name="Barry K.W."/>
            <person name="Haridas S."/>
            <person name="Chen C."/>
            <person name="Bauer D."/>
            <person name="Andreopoulos W."/>
            <person name="Pangilinan J."/>
            <person name="LaButti K."/>
            <person name="Riley R."/>
            <person name="Lipzen A."/>
            <person name="Clum A."/>
            <person name="Drula E."/>
            <person name="Henrissat B."/>
            <person name="Kohler A."/>
            <person name="Grigoriev I.V."/>
            <person name="Martin F.M."/>
            <person name="Hacquard S."/>
        </authorList>
    </citation>
    <scope>NUCLEOTIDE SEQUENCE</scope>
    <source>
        <strain evidence="2">MPI-SDFR-AT-0073</strain>
    </source>
</reference>
<dbReference type="PROSITE" id="PS51186">
    <property type="entry name" value="GNAT"/>
    <property type="match status" value="1"/>
</dbReference>
<feature type="domain" description="N-acetyltransferase" evidence="1">
    <location>
        <begin position="157"/>
        <end position="238"/>
    </location>
</feature>
<organism evidence="2 3">
    <name type="scientific">Truncatella angustata</name>
    <dbReference type="NCBI Taxonomy" id="152316"/>
    <lineage>
        <taxon>Eukaryota</taxon>
        <taxon>Fungi</taxon>
        <taxon>Dikarya</taxon>
        <taxon>Ascomycota</taxon>
        <taxon>Pezizomycotina</taxon>
        <taxon>Sordariomycetes</taxon>
        <taxon>Xylariomycetidae</taxon>
        <taxon>Amphisphaeriales</taxon>
        <taxon>Sporocadaceae</taxon>
        <taxon>Truncatella</taxon>
    </lineage>
</organism>
<dbReference type="OrthoDB" id="2115692at2759"/>
<dbReference type="InterPro" id="IPR016181">
    <property type="entry name" value="Acyl_CoA_acyltransferase"/>
</dbReference>
<evidence type="ECO:0000313" key="3">
    <source>
        <dbReference type="Proteomes" id="UP000758603"/>
    </source>
</evidence>
<dbReference type="InterPro" id="IPR052523">
    <property type="entry name" value="Trichothecene_AcTrans"/>
</dbReference>
<dbReference type="AlphaFoldDB" id="A0A9P8UNI4"/>
<dbReference type="PANTHER" id="PTHR42791">
    <property type="entry name" value="GNAT FAMILY ACETYLTRANSFERASE"/>
    <property type="match status" value="1"/>
</dbReference>
<sequence>MSSKTWTVEQREARYSDLPAVAHVTALAFFDDNLFGDLIHPYREQYPSDVELFWLRKARVNYWDYRWKWLVAIEKGEDCQETIVGVAQWARLGEGGKLMECGWYDPRNFLKPASSVIMKIHALLWPNRACDPKEEDVIDRAYPCFDGVWSGDRAESWYLETLAVHPDYQSRGIGRALVRWGIYRAEKDGICASVVSAKGKDEFYRKAGFVLQDGSSGMGPGNPLANVEGGNIWWKMREGSG</sequence>
<dbReference type="SUPFAM" id="SSF55729">
    <property type="entry name" value="Acyl-CoA N-acyltransferases (Nat)"/>
    <property type="match status" value="1"/>
</dbReference>
<dbReference type="Gene3D" id="3.40.630.30">
    <property type="match status" value="1"/>
</dbReference>